<dbReference type="Proteomes" id="UP000887540">
    <property type="component" value="Unplaced"/>
</dbReference>
<sequence length="70" mass="8047">MIGASSFTLLTIDRFFATVNPEQYEEQKKPYISFILTLCICVYITIIETLRYLGVMSMIFMPILIGVVFV</sequence>
<organism evidence="2 3">
    <name type="scientific">Acrobeloides nanus</name>
    <dbReference type="NCBI Taxonomy" id="290746"/>
    <lineage>
        <taxon>Eukaryota</taxon>
        <taxon>Metazoa</taxon>
        <taxon>Ecdysozoa</taxon>
        <taxon>Nematoda</taxon>
        <taxon>Chromadorea</taxon>
        <taxon>Rhabditida</taxon>
        <taxon>Tylenchina</taxon>
        <taxon>Cephalobomorpha</taxon>
        <taxon>Cephaloboidea</taxon>
        <taxon>Cephalobidae</taxon>
        <taxon>Acrobeloides</taxon>
    </lineage>
</organism>
<feature type="transmembrane region" description="Helical" evidence="1">
    <location>
        <begin position="30"/>
        <end position="46"/>
    </location>
</feature>
<proteinExistence type="predicted"/>
<evidence type="ECO:0000256" key="1">
    <source>
        <dbReference type="SAM" id="Phobius"/>
    </source>
</evidence>
<keyword evidence="1" id="KW-1133">Transmembrane helix</keyword>
<keyword evidence="1" id="KW-0812">Transmembrane</keyword>
<keyword evidence="1" id="KW-0472">Membrane</keyword>
<accession>A0A914DU59</accession>
<keyword evidence="2" id="KW-1185">Reference proteome</keyword>
<name>A0A914DU59_9BILA</name>
<reference evidence="3" key="1">
    <citation type="submission" date="2022-11" db="UniProtKB">
        <authorList>
            <consortium name="WormBaseParasite"/>
        </authorList>
    </citation>
    <scope>IDENTIFICATION</scope>
</reference>
<dbReference type="WBParaSite" id="ACRNAN_scaffold390.g11962.t1">
    <property type="protein sequence ID" value="ACRNAN_scaffold390.g11962.t1"/>
    <property type="gene ID" value="ACRNAN_scaffold390.g11962"/>
</dbReference>
<dbReference type="AlphaFoldDB" id="A0A914DU59"/>
<feature type="transmembrane region" description="Helical" evidence="1">
    <location>
        <begin position="52"/>
        <end position="69"/>
    </location>
</feature>
<evidence type="ECO:0000313" key="2">
    <source>
        <dbReference type="Proteomes" id="UP000887540"/>
    </source>
</evidence>
<evidence type="ECO:0000313" key="3">
    <source>
        <dbReference type="WBParaSite" id="ACRNAN_scaffold390.g11962.t1"/>
    </source>
</evidence>
<protein>
    <submittedName>
        <fullName evidence="3">Uncharacterized protein</fullName>
    </submittedName>
</protein>